<evidence type="ECO:0000313" key="3">
    <source>
        <dbReference type="Proteomes" id="UP000319210"/>
    </source>
</evidence>
<reference evidence="2 3" key="1">
    <citation type="submission" date="2019-06" db="EMBL/GenBank/DDBJ databases">
        <title>Whole genome shotgun sequence of Streptomyces cacaoi subsp. cacaoi NBRC 12748.</title>
        <authorList>
            <person name="Hosoyama A."/>
            <person name="Uohara A."/>
            <person name="Ohji S."/>
            <person name="Ichikawa N."/>
        </authorList>
    </citation>
    <scope>NUCLEOTIDE SEQUENCE [LARGE SCALE GENOMIC DNA]</scope>
    <source>
        <strain evidence="2 3">NBRC 12748</strain>
    </source>
</reference>
<evidence type="ECO:0000313" key="2">
    <source>
        <dbReference type="EMBL" id="GEB54037.1"/>
    </source>
</evidence>
<dbReference type="RefSeq" id="WP_037850184.1">
    <property type="nucleotide sequence ID" value="NZ_BJMM01000077.1"/>
</dbReference>
<name>A0A4Y3RBG2_STRCI</name>
<comment type="caution">
    <text evidence="2">The sequence shown here is derived from an EMBL/GenBank/DDBJ whole genome shotgun (WGS) entry which is preliminary data.</text>
</comment>
<sequence length="448" mass="49042">MQMAVRQPRPLSPLREHVRDTFWFAPLGGLLGAGVLDRICAGADRTLVGALREGREFGRIEALIRFAEQAGGVVNTIGSAVLTLTGVVFSISLVALQMASGQWSQRIVRLYVRDRIAKATFAAFLATFAFTLLAQFRYEDGMRARTVHTVPFVTSAVSLVLVAASLVLFIAYVNSTMMFLRISHVVDRISQEAGRLLTLPTRPYRAREGAGQLGALLGTEVYRGPAGVLRDVHVARVCRVARRHGVVVHLLPRIGDFLVPGTRIVALHAERGAAGGTGRRVDTARVGRACNRALSTGVERTFHQDLAFGLRQLVDVALRALSPAVNDPTTAVQCLDRVQQFLAEAGTRPLGLLLYGDRAGAVRLVQDLPTWRDLVRLGFVEIRNVAPGNPQVTRRMRAALEDLVGMVPEERRGPLREQLSLLEQAVERKTDDTRVREFALTADRQGIG</sequence>
<dbReference type="EMBL" id="BJMM01000077">
    <property type="protein sequence ID" value="GEB54037.1"/>
    <property type="molecule type" value="Genomic_DNA"/>
</dbReference>
<gene>
    <name evidence="2" type="ORF">SCA03_65880</name>
</gene>
<dbReference type="Pfam" id="PF10011">
    <property type="entry name" value="DUF2254"/>
    <property type="match status" value="1"/>
</dbReference>
<feature type="transmembrane region" description="Helical" evidence="1">
    <location>
        <begin position="77"/>
        <end position="96"/>
    </location>
</feature>
<keyword evidence="1" id="KW-0812">Transmembrane</keyword>
<evidence type="ECO:0000256" key="1">
    <source>
        <dbReference type="SAM" id="Phobius"/>
    </source>
</evidence>
<dbReference type="Proteomes" id="UP000319210">
    <property type="component" value="Unassembled WGS sequence"/>
</dbReference>
<feature type="transmembrane region" description="Helical" evidence="1">
    <location>
        <begin position="116"/>
        <end position="138"/>
    </location>
</feature>
<keyword evidence="1" id="KW-1133">Transmembrane helix</keyword>
<organism evidence="2 3">
    <name type="scientific">Streptomyces cacaoi</name>
    <dbReference type="NCBI Taxonomy" id="1898"/>
    <lineage>
        <taxon>Bacteria</taxon>
        <taxon>Bacillati</taxon>
        <taxon>Actinomycetota</taxon>
        <taxon>Actinomycetes</taxon>
        <taxon>Kitasatosporales</taxon>
        <taxon>Streptomycetaceae</taxon>
        <taxon>Streptomyces</taxon>
    </lineage>
</organism>
<feature type="transmembrane region" description="Helical" evidence="1">
    <location>
        <begin position="150"/>
        <end position="173"/>
    </location>
</feature>
<dbReference type="InterPro" id="IPR018723">
    <property type="entry name" value="DUF2254_membrane"/>
</dbReference>
<dbReference type="AlphaFoldDB" id="A0A4Y3RBG2"/>
<evidence type="ECO:0008006" key="4">
    <source>
        <dbReference type="Google" id="ProtNLM"/>
    </source>
</evidence>
<proteinExistence type="predicted"/>
<protein>
    <recommendedName>
        <fullName evidence="4">DUF2254 domain-containing protein</fullName>
    </recommendedName>
</protein>
<keyword evidence="3" id="KW-1185">Reference proteome</keyword>
<keyword evidence="1" id="KW-0472">Membrane</keyword>
<accession>A0A4Y3RBG2</accession>